<proteinExistence type="predicted"/>
<dbReference type="Proteomes" id="UP000015464">
    <property type="component" value="Unassembled WGS sequence"/>
</dbReference>
<dbReference type="GO" id="GO:0032121">
    <property type="term" value="P:meiotic attachment of telomeric heterochromatin to spindle pole body"/>
    <property type="evidence" value="ECO:0007669"/>
    <property type="project" value="EnsemblFungi"/>
</dbReference>
<dbReference type="RefSeq" id="XP_013022030.1">
    <property type="nucleotide sequence ID" value="XM_013166576.1"/>
</dbReference>
<dbReference type="GO" id="GO:0030674">
    <property type="term" value="F:protein-macromolecule adaptor activity"/>
    <property type="evidence" value="ECO:0007669"/>
    <property type="project" value="EnsemblFungi"/>
</dbReference>
<dbReference type="STRING" id="653667.S9W6G9"/>
<gene>
    <name evidence="1" type="ORF">SPOG_04577</name>
</gene>
<evidence type="ECO:0000313" key="2">
    <source>
        <dbReference type="Proteomes" id="UP000015464"/>
    </source>
</evidence>
<accession>S9W6G9</accession>
<dbReference type="OMA" id="WWIAEQV"/>
<keyword evidence="2" id="KW-1185">Reference proteome</keyword>
<name>S9W6G9_SCHCR</name>
<reference evidence="1 2" key="1">
    <citation type="journal article" date="2011" name="Science">
        <title>Comparative functional genomics of the fission yeasts.</title>
        <authorList>
            <person name="Rhind N."/>
            <person name="Chen Z."/>
            <person name="Yassour M."/>
            <person name="Thompson D.A."/>
            <person name="Haas B.J."/>
            <person name="Habib N."/>
            <person name="Wapinski I."/>
            <person name="Roy S."/>
            <person name="Lin M.F."/>
            <person name="Heiman D.I."/>
            <person name="Young S.K."/>
            <person name="Furuya K."/>
            <person name="Guo Y."/>
            <person name="Pidoux A."/>
            <person name="Chen H.M."/>
            <person name="Robbertse B."/>
            <person name="Goldberg J.M."/>
            <person name="Aoki K."/>
            <person name="Bayne E.H."/>
            <person name="Berlin A.M."/>
            <person name="Desjardins C.A."/>
            <person name="Dobbs E."/>
            <person name="Dukaj L."/>
            <person name="Fan L."/>
            <person name="FitzGerald M.G."/>
            <person name="French C."/>
            <person name="Gujja S."/>
            <person name="Hansen K."/>
            <person name="Keifenheim D."/>
            <person name="Levin J.Z."/>
            <person name="Mosher R.A."/>
            <person name="Mueller C.A."/>
            <person name="Pfiffner J."/>
            <person name="Priest M."/>
            <person name="Russ C."/>
            <person name="Smialowska A."/>
            <person name="Swoboda P."/>
            <person name="Sykes S.M."/>
            <person name="Vaughn M."/>
            <person name="Vengrova S."/>
            <person name="Yoder R."/>
            <person name="Zeng Q."/>
            <person name="Allshire R."/>
            <person name="Baulcombe D."/>
            <person name="Birren B.W."/>
            <person name="Brown W."/>
            <person name="Ekwall K."/>
            <person name="Kellis M."/>
            <person name="Leatherwood J."/>
            <person name="Levin H."/>
            <person name="Margalit H."/>
            <person name="Martienssen R."/>
            <person name="Nieduszynski C.A."/>
            <person name="Spatafora J.W."/>
            <person name="Friedman N."/>
            <person name="Dalgaard J.Z."/>
            <person name="Baumann P."/>
            <person name="Niki H."/>
            <person name="Regev A."/>
            <person name="Nusbaum C."/>
        </authorList>
    </citation>
    <scope>NUCLEOTIDE SEQUENCE [LARGE SCALE GENOMIC DNA]</scope>
    <source>
        <strain evidence="2">OY26 / ATCC MYA-4695 / CBS 11777 / NBRC 106824 / NRRL Y48691</strain>
    </source>
</reference>
<dbReference type="GeneID" id="25038890"/>
<organism evidence="1 2">
    <name type="scientific">Schizosaccharomyces cryophilus (strain OY26 / ATCC MYA-4695 / CBS 11777 / NBRC 106824 / NRRL Y48691)</name>
    <name type="common">Fission yeast</name>
    <dbReference type="NCBI Taxonomy" id="653667"/>
    <lineage>
        <taxon>Eukaryota</taxon>
        <taxon>Fungi</taxon>
        <taxon>Dikarya</taxon>
        <taxon>Ascomycota</taxon>
        <taxon>Taphrinomycotina</taxon>
        <taxon>Schizosaccharomycetes</taxon>
        <taxon>Schizosaccharomycetales</taxon>
        <taxon>Schizosaccharomycetaceae</taxon>
        <taxon>Schizosaccharomyces</taxon>
    </lineage>
</organism>
<dbReference type="AlphaFoldDB" id="S9W6G9"/>
<dbReference type="GO" id="GO:0044732">
    <property type="term" value="C:mitotic spindle pole body"/>
    <property type="evidence" value="ECO:0007669"/>
    <property type="project" value="EnsemblFungi"/>
</dbReference>
<dbReference type="EMBL" id="KE546988">
    <property type="protein sequence ID" value="EPY53420.1"/>
    <property type="molecule type" value="Genomic_DNA"/>
</dbReference>
<evidence type="ECO:0000313" key="1">
    <source>
        <dbReference type="EMBL" id="EPY53420.1"/>
    </source>
</evidence>
<dbReference type="GO" id="GO:0035974">
    <property type="term" value="C:meiotic spindle pole body"/>
    <property type="evidence" value="ECO:0007669"/>
    <property type="project" value="EnsemblFungi"/>
</dbReference>
<protein>
    <submittedName>
        <fullName evidence="1">Bouquet formation protein Bqt2</fullName>
    </submittedName>
</protein>
<dbReference type="GO" id="GO:0110092">
    <property type="term" value="C:nucleus leading edge"/>
    <property type="evidence" value="ECO:0007669"/>
    <property type="project" value="EnsemblFungi"/>
</dbReference>
<dbReference type="OrthoDB" id="5278943at2759"/>
<sequence length="117" mass="13683">MTRKPTMFRGKCAYFDETVPSHLIALWQIHNGGTKFLPEGYHKFDYAFSMNVGKKIRLSIYQTLCTTSPWWIAEQVSSLRRGKPKVAPLIHFNEVEPLYVDHRIQTVYLQPIHSPNY</sequence>
<dbReference type="GO" id="GO:0140445">
    <property type="term" value="C:chromosome, telomeric repeat region"/>
    <property type="evidence" value="ECO:0007669"/>
    <property type="project" value="EnsemblFungi"/>
</dbReference>
<dbReference type="HOGENOM" id="CLU_2159869_0_0_1"/>